<sequence length="201" mass="21784">MRYSGLMPSARPAASLSTKHSKRLRKQIVFKTKISECGWVGWERDGGLGRTHENGEVYCVWSRVEPATYIRIGDTIHSGPSLVAPALPKDENINPSSKCVFPSNLQESTRISLDSDHLAQIPSPHPALRSSSETLCHSSPAPCTPCIQNCLGTKGSLPAAHVPDIIVPKTNVSKASNIKTVRSSVVKDLAMSKVAHLRQLV</sequence>
<dbReference type="AlphaFoldDB" id="A0A8J4YS75"/>
<proteinExistence type="predicted"/>
<evidence type="ECO:0000313" key="2">
    <source>
        <dbReference type="Proteomes" id="UP000770661"/>
    </source>
</evidence>
<reference evidence="1" key="1">
    <citation type="submission" date="2020-07" db="EMBL/GenBank/DDBJ databases">
        <title>The High-quality genome of the commercially important snow crab, Chionoecetes opilio.</title>
        <authorList>
            <person name="Jeong J.-H."/>
            <person name="Ryu S."/>
        </authorList>
    </citation>
    <scope>NUCLEOTIDE SEQUENCE</scope>
    <source>
        <strain evidence="1">MADBK_172401_WGS</strain>
        <tissue evidence="1">Digestive gland</tissue>
    </source>
</reference>
<comment type="caution">
    <text evidence="1">The sequence shown here is derived from an EMBL/GenBank/DDBJ whole genome shotgun (WGS) entry which is preliminary data.</text>
</comment>
<organism evidence="1 2">
    <name type="scientific">Chionoecetes opilio</name>
    <name type="common">Atlantic snow crab</name>
    <name type="synonym">Cancer opilio</name>
    <dbReference type="NCBI Taxonomy" id="41210"/>
    <lineage>
        <taxon>Eukaryota</taxon>
        <taxon>Metazoa</taxon>
        <taxon>Ecdysozoa</taxon>
        <taxon>Arthropoda</taxon>
        <taxon>Crustacea</taxon>
        <taxon>Multicrustacea</taxon>
        <taxon>Malacostraca</taxon>
        <taxon>Eumalacostraca</taxon>
        <taxon>Eucarida</taxon>
        <taxon>Decapoda</taxon>
        <taxon>Pleocyemata</taxon>
        <taxon>Brachyura</taxon>
        <taxon>Eubrachyura</taxon>
        <taxon>Majoidea</taxon>
        <taxon>Majidae</taxon>
        <taxon>Chionoecetes</taxon>
    </lineage>
</organism>
<keyword evidence="2" id="KW-1185">Reference proteome</keyword>
<dbReference type="EMBL" id="JACEEZ010002692">
    <property type="protein sequence ID" value="KAG0728046.1"/>
    <property type="molecule type" value="Genomic_DNA"/>
</dbReference>
<dbReference type="Proteomes" id="UP000770661">
    <property type="component" value="Unassembled WGS sequence"/>
</dbReference>
<gene>
    <name evidence="1" type="ORF">GWK47_033293</name>
</gene>
<protein>
    <submittedName>
        <fullName evidence="1">Uncharacterized protein</fullName>
    </submittedName>
</protein>
<name>A0A8J4YS75_CHIOP</name>
<evidence type="ECO:0000313" key="1">
    <source>
        <dbReference type="EMBL" id="KAG0728046.1"/>
    </source>
</evidence>
<accession>A0A8J4YS75</accession>